<evidence type="ECO:0000313" key="1">
    <source>
        <dbReference type="EMBL" id="MBC5622958.1"/>
    </source>
</evidence>
<evidence type="ECO:0000313" key="2">
    <source>
        <dbReference type="Proteomes" id="UP000646484"/>
    </source>
</evidence>
<protein>
    <submittedName>
        <fullName evidence="1">DUF4843 domain-containing protein</fullName>
    </submittedName>
</protein>
<dbReference type="Proteomes" id="UP000646484">
    <property type="component" value="Unassembled WGS sequence"/>
</dbReference>
<reference evidence="1 2" key="1">
    <citation type="submission" date="2020-08" db="EMBL/GenBank/DDBJ databases">
        <title>Genome public.</title>
        <authorList>
            <person name="Liu C."/>
            <person name="Sun Q."/>
        </authorList>
    </citation>
    <scope>NUCLEOTIDE SEQUENCE [LARGE SCALE GENOMIC DNA]</scope>
    <source>
        <strain evidence="1 2">NSJ-56</strain>
    </source>
</reference>
<name>A0ABR7D4R7_9BACT</name>
<gene>
    <name evidence="1" type="ORF">H8S64_17840</name>
</gene>
<dbReference type="InterPro" id="IPR038081">
    <property type="entry name" value="CalX-like_sf"/>
</dbReference>
<organism evidence="1 2">
    <name type="scientific">Butyricimonas hominis</name>
    <dbReference type="NCBI Taxonomy" id="2763032"/>
    <lineage>
        <taxon>Bacteria</taxon>
        <taxon>Pseudomonadati</taxon>
        <taxon>Bacteroidota</taxon>
        <taxon>Bacteroidia</taxon>
        <taxon>Bacteroidales</taxon>
        <taxon>Odoribacteraceae</taxon>
        <taxon>Butyricimonas</taxon>
    </lineage>
</organism>
<accession>A0ABR7D4R7</accession>
<dbReference type="RefSeq" id="WP_186977880.1">
    <property type="nucleotide sequence ID" value="NZ_JACOOH010000008.1"/>
</dbReference>
<keyword evidence="2" id="KW-1185">Reference proteome</keyword>
<sequence length="228" mass="26171">MMIRYILLIAIFFSFFACSEDEFKKYDTGHYLFFTTKNGVDTAKFSFTHFPLEEEHAVRFEINLIGDPLESDIEYAVRVVDSLTTAGQDQYKISTSIFRANQTKDTLVITCVKTEDLENDVTLVLALEANDYFQPGLFGKRQVKITFNNVFSQPLWWKGKIQTLYLGTFSKKKFQEFVKCTGVSDLTDVEMSVVRMLALKFKAYVEENDIIDVNDVTGKEFPMVVPAC</sequence>
<dbReference type="PROSITE" id="PS51257">
    <property type="entry name" value="PROKAR_LIPOPROTEIN"/>
    <property type="match status" value="1"/>
</dbReference>
<proteinExistence type="predicted"/>
<dbReference type="EMBL" id="JACOOH010000008">
    <property type="protein sequence ID" value="MBC5622958.1"/>
    <property type="molecule type" value="Genomic_DNA"/>
</dbReference>
<dbReference type="Pfam" id="PF16132">
    <property type="entry name" value="DUF4843"/>
    <property type="match status" value="1"/>
</dbReference>
<comment type="caution">
    <text evidence="1">The sequence shown here is derived from an EMBL/GenBank/DDBJ whole genome shotgun (WGS) entry which is preliminary data.</text>
</comment>
<dbReference type="SUPFAM" id="SSF141072">
    <property type="entry name" value="CalX-like"/>
    <property type="match status" value="1"/>
</dbReference>
<dbReference type="InterPro" id="IPR032299">
    <property type="entry name" value="DUF4843"/>
</dbReference>